<dbReference type="Pfam" id="PF10262">
    <property type="entry name" value="Rdx"/>
    <property type="match status" value="1"/>
</dbReference>
<dbReference type="RefSeq" id="WP_091841311.1">
    <property type="nucleotide sequence ID" value="NZ_FOAN01000010.1"/>
</dbReference>
<accession>A0A1H7XXN6</accession>
<dbReference type="Proteomes" id="UP000199664">
    <property type="component" value="Unassembled WGS sequence"/>
</dbReference>
<evidence type="ECO:0000256" key="1">
    <source>
        <dbReference type="ARBA" id="ARBA00023284"/>
    </source>
</evidence>
<evidence type="ECO:0000313" key="2">
    <source>
        <dbReference type="EMBL" id="SEM38481.1"/>
    </source>
</evidence>
<gene>
    <name evidence="2" type="ORF">SAMN04515666_110229</name>
</gene>
<dbReference type="OrthoDB" id="9811366at2"/>
<dbReference type="SUPFAM" id="SSF52833">
    <property type="entry name" value="Thioredoxin-like"/>
    <property type="match status" value="1"/>
</dbReference>
<reference evidence="3" key="1">
    <citation type="submission" date="2016-10" db="EMBL/GenBank/DDBJ databases">
        <authorList>
            <person name="Varghese N."/>
            <person name="Submissions S."/>
        </authorList>
    </citation>
    <scope>NUCLEOTIDE SEQUENCE [LARGE SCALE GENOMIC DNA]</scope>
    <source>
        <strain evidence="3">LMG 26383,CCUG 61248,R- 45681</strain>
    </source>
</reference>
<dbReference type="AlphaFoldDB" id="A0A1H7XXN6"/>
<dbReference type="EMBL" id="FOAN01000010">
    <property type="protein sequence ID" value="SEM38481.1"/>
    <property type="molecule type" value="Genomic_DNA"/>
</dbReference>
<dbReference type="PANTHER" id="PTHR36417">
    <property type="entry name" value="SELENOPROTEIN DOMAIN PROTEIN (AFU_ORTHOLOGUE AFUA_1G05220)"/>
    <property type="match status" value="1"/>
</dbReference>
<dbReference type="NCBIfam" id="TIGR02174">
    <property type="entry name" value="CXXU_selWTH"/>
    <property type="match status" value="1"/>
</dbReference>
<dbReference type="InterPro" id="IPR011893">
    <property type="entry name" value="Selenoprotein_Rdx-typ"/>
</dbReference>
<organism evidence="2 3">
    <name type="scientific">Bosea lupini</name>
    <dbReference type="NCBI Taxonomy" id="1036779"/>
    <lineage>
        <taxon>Bacteria</taxon>
        <taxon>Pseudomonadati</taxon>
        <taxon>Pseudomonadota</taxon>
        <taxon>Alphaproteobacteria</taxon>
        <taxon>Hyphomicrobiales</taxon>
        <taxon>Boseaceae</taxon>
        <taxon>Bosea</taxon>
    </lineage>
</organism>
<dbReference type="PANTHER" id="PTHR36417:SF2">
    <property type="entry name" value="SELENOPROTEIN DOMAIN PROTEIN (AFU_ORTHOLOGUE AFUA_1G05220)"/>
    <property type="match status" value="1"/>
</dbReference>
<protein>
    <submittedName>
        <fullName evidence="2">Selenoprotein W-related protein</fullName>
    </submittedName>
</protein>
<keyword evidence="3" id="KW-1185">Reference proteome</keyword>
<proteinExistence type="predicted"/>
<sequence length="103" mass="11845">MTEPQPGPRIAITYCSMCNWLLRSAWMAQELLQTFGQDLGEVVLIPRTGGIFQIHYNGDLIWDRTVDGGFPDVKQLKQRVRDRLDPERDLGHLDDHKKKLVQG</sequence>
<name>A0A1H7XXN6_9HYPH</name>
<dbReference type="InterPro" id="IPR036249">
    <property type="entry name" value="Thioredoxin-like_sf"/>
</dbReference>
<evidence type="ECO:0000313" key="3">
    <source>
        <dbReference type="Proteomes" id="UP000199664"/>
    </source>
</evidence>
<dbReference type="Gene3D" id="3.40.30.10">
    <property type="entry name" value="Glutaredoxin"/>
    <property type="match status" value="1"/>
</dbReference>
<keyword evidence="1" id="KW-0676">Redox-active center</keyword>